<dbReference type="PANTHER" id="PTHR10807:SF128">
    <property type="entry name" value="PHOSPHATIDYLINOSITOL-3,5-BISPHOSPHATE 3-PHOSPHATASE"/>
    <property type="match status" value="1"/>
</dbReference>
<dbReference type="PANTHER" id="PTHR10807">
    <property type="entry name" value="MYOTUBULARIN-RELATED"/>
    <property type="match status" value="1"/>
</dbReference>
<keyword evidence="4" id="KW-0378">Hydrolase</keyword>
<dbReference type="OrthoDB" id="271628at2759"/>
<organism evidence="4 5">
    <name type="scientific">Ichthyophthirius multifiliis</name>
    <name type="common">White spot disease agent</name>
    <name type="synonym">Ich</name>
    <dbReference type="NCBI Taxonomy" id="5932"/>
    <lineage>
        <taxon>Eukaryota</taxon>
        <taxon>Sar</taxon>
        <taxon>Alveolata</taxon>
        <taxon>Ciliophora</taxon>
        <taxon>Intramacronucleata</taxon>
        <taxon>Oligohymenophorea</taxon>
        <taxon>Hymenostomatida</taxon>
        <taxon>Ophryoglenina</taxon>
        <taxon>Ichthyophthirius</taxon>
    </lineage>
</organism>
<dbReference type="EC" id="3.1.3.48" evidence="4"/>
<dbReference type="OMA" id="EHIMHIK"/>
<evidence type="ECO:0000256" key="1">
    <source>
        <dbReference type="PIRSR" id="PIRSR630564-1"/>
    </source>
</evidence>
<protein>
    <submittedName>
        <fullName evidence="4">Myotubularin-related protein 1, putative</fullName>
        <ecNumber evidence="4">3.1.3.48</ecNumber>
    </submittedName>
</protein>
<evidence type="ECO:0000313" key="4">
    <source>
        <dbReference type="EMBL" id="EGR34591.1"/>
    </source>
</evidence>
<dbReference type="InterPro" id="IPR029021">
    <property type="entry name" value="Prot-tyrosine_phosphatase-like"/>
</dbReference>
<dbReference type="AlphaFoldDB" id="G0QJL0"/>
<dbReference type="GO" id="GO:0004725">
    <property type="term" value="F:protein tyrosine phosphatase activity"/>
    <property type="evidence" value="ECO:0007669"/>
    <property type="project" value="UniProtKB-EC"/>
</dbReference>
<reference evidence="4 5" key="1">
    <citation type="submission" date="2011-07" db="EMBL/GenBank/DDBJ databases">
        <authorList>
            <person name="Coyne R."/>
            <person name="Brami D."/>
            <person name="Johnson J."/>
            <person name="Hostetler J."/>
            <person name="Hannick L."/>
            <person name="Clark T."/>
            <person name="Cassidy-Hanley D."/>
            <person name="Inman J."/>
        </authorList>
    </citation>
    <scope>NUCLEOTIDE SEQUENCE [LARGE SCALE GENOMIC DNA]</scope>
    <source>
        <strain evidence="4 5">G5</strain>
    </source>
</reference>
<dbReference type="InterPro" id="IPR030564">
    <property type="entry name" value="Myotubularin"/>
</dbReference>
<evidence type="ECO:0000259" key="3">
    <source>
        <dbReference type="PROSITE" id="PS51339"/>
    </source>
</evidence>
<gene>
    <name evidence="4" type="ORF">IMG5_006190</name>
</gene>
<feature type="domain" description="Myotubularin phosphatase" evidence="3">
    <location>
        <begin position="1"/>
        <end position="206"/>
    </location>
</feature>
<accession>G0QJL0</accession>
<sequence>MIFGKKLIKVNGFYILVLLLKDQREISESLYNDDHVVVHCSDGWDRTIQLLCISQLLLEPYYRTIEGFISLIEKEWIGFGHQFVLRYGHGSKNHQDENRSPIFIQFLDCVHQLLKQYPLSFQFNQRLLTDLAYHLFSCLYGNFLNNCYQEQLYNSTNEKTLSFWGIVIEQREIYENPFYQDDKNNCLLYLQPNSSLKALRFWKEYFLQYQLGLEDQYKLFEDCKFSEQLYFIIIIY</sequence>
<feature type="binding site" evidence="2">
    <location>
        <begin position="40"/>
        <end position="46"/>
    </location>
    <ligand>
        <name>substrate</name>
    </ligand>
</feature>
<dbReference type="SUPFAM" id="SSF52799">
    <property type="entry name" value="(Phosphotyrosine protein) phosphatases II"/>
    <property type="match status" value="1"/>
</dbReference>
<dbReference type="Proteomes" id="UP000008983">
    <property type="component" value="Unassembled WGS sequence"/>
</dbReference>
<dbReference type="PROSITE" id="PS51339">
    <property type="entry name" value="PPASE_MYOTUBULARIN"/>
    <property type="match status" value="1"/>
</dbReference>
<dbReference type="RefSeq" id="XP_004039895.1">
    <property type="nucleotide sequence ID" value="XM_004039847.1"/>
</dbReference>
<dbReference type="EMBL" id="GL983071">
    <property type="protein sequence ID" value="EGR34591.1"/>
    <property type="molecule type" value="Genomic_DNA"/>
</dbReference>
<dbReference type="GO" id="GO:0005737">
    <property type="term" value="C:cytoplasm"/>
    <property type="evidence" value="ECO:0007669"/>
    <property type="project" value="TreeGrafter"/>
</dbReference>
<dbReference type="InterPro" id="IPR010569">
    <property type="entry name" value="Myotubularin-like_Pase_dom"/>
</dbReference>
<evidence type="ECO:0000256" key="2">
    <source>
        <dbReference type="PIRSR" id="PIRSR630564-2"/>
    </source>
</evidence>
<dbReference type="GeneID" id="14910786"/>
<dbReference type="STRING" id="857967.G0QJL0"/>
<dbReference type="eggNOG" id="KOG4471">
    <property type="taxonomic scope" value="Eukaryota"/>
</dbReference>
<evidence type="ECO:0000313" key="5">
    <source>
        <dbReference type="Proteomes" id="UP000008983"/>
    </source>
</evidence>
<feature type="active site" description="Phosphocysteine intermediate" evidence="1">
    <location>
        <position position="40"/>
    </location>
</feature>
<dbReference type="Pfam" id="PF06602">
    <property type="entry name" value="Myotub-related"/>
    <property type="match status" value="1"/>
</dbReference>
<proteinExistence type="predicted"/>
<keyword evidence="5" id="KW-1185">Reference proteome</keyword>
<name>G0QJL0_ICHMU</name>
<dbReference type="InParanoid" id="G0QJL0"/>